<protein>
    <submittedName>
        <fullName evidence="2">Uncharacterized protein</fullName>
    </submittedName>
</protein>
<reference evidence="2" key="1">
    <citation type="journal article" date="2020" name="Stud. Mycol.">
        <title>101 Dothideomycetes genomes: a test case for predicting lifestyles and emergence of pathogens.</title>
        <authorList>
            <person name="Haridas S."/>
            <person name="Albert R."/>
            <person name="Binder M."/>
            <person name="Bloem J."/>
            <person name="Labutti K."/>
            <person name="Salamov A."/>
            <person name="Andreopoulos B."/>
            <person name="Baker S."/>
            <person name="Barry K."/>
            <person name="Bills G."/>
            <person name="Bluhm B."/>
            <person name="Cannon C."/>
            <person name="Castanera R."/>
            <person name="Culley D."/>
            <person name="Daum C."/>
            <person name="Ezra D."/>
            <person name="Gonzalez J."/>
            <person name="Henrissat B."/>
            <person name="Kuo A."/>
            <person name="Liang C."/>
            <person name="Lipzen A."/>
            <person name="Lutzoni F."/>
            <person name="Magnuson J."/>
            <person name="Mondo S."/>
            <person name="Nolan M."/>
            <person name="Ohm R."/>
            <person name="Pangilinan J."/>
            <person name="Park H.-J."/>
            <person name="Ramirez L."/>
            <person name="Alfaro M."/>
            <person name="Sun H."/>
            <person name="Tritt A."/>
            <person name="Yoshinaga Y."/>
            <person name="Zwiers L.-H."/>
            <person name="Turgeon B."/>
            <person name="Goodwin S."/>
            <person name="Spatafora J."/>
            <person name="Crous P."/>
            <person name="Grigoriev I."/>
        </authorList>
    </citation>
    <scope>NUCLEOTIDE SEQUENCE</scope>
    <source>
        <strain evidence="2">CBS 269.34</strain>
    </source>
</reference>
<proteinExistence type="predicted"/>
<keyword evidence="3" id="KW-1185">Reference proteome</keyword>
<dbReference type="AlphaFoldDB" id="A0A6A6QDK3"/>
<dbReference type="EMBL" id="MU004197">
    <property type="protein sequence ID" value="KAF2490221.1"/>
    <property type="molecule type" value="Genomic_DNA"/>
</dbReference>
<feature type="region of interest" description="Disordered" evidence="1">
    <location>
        <begin position="1"/>
        <end position="55"/>
    </location>
</feature>
<name>A0A6A6QDK3_9PEZI</name>
<accession>A0A6A6QDK3</accession>
<gene>
    <name evidence="2" type="ORF">BU16DRAFT_566251</name>
</gene>
<evidence type="ECO:0000313" key="2">
    <source>
        <dbReference type="EMBL" id="KAF2490221.1"/>
    </source>
</evidence>
<dbReference type="Proteomes" id="UP000799750">
    <property type="component" value="Unassembled WGS sequence"/>
</dbReference>
<evidence type="ECO:0000313" key="3">
    <source>
        <dbReference type="Proteomes" id="UP000799750"/>
    </source>
</evidence>
<evidence type="ECO:0000256" key="1">
    <source>
        <dbReference type="SAM" id="MobiDB-lite"/>
    </source>
</evidence>
<sequence>MNTTHPTIHEESGDISMAEAPQSIQIPEGSDDEEKSTRPSGVHTHSNSAEPSVVLPTESLSLRRSLPLKDIFSRLQKIVDLEQEEAEEWGEAIRAMARVSARLVSYLEDRGRKDLRRGGYLEVDQRIEWAKWAAKAAKAGVFHEATRNCKSIEKQVEAWGINT</sequence>
<organism evidence="2 3">
    <name type="scientific">Lophium mytilinum</name>
    <dbReference type="NCBI Taxonomy" id="390894"/>
    <lineage>
        <taxon>Eukaryota</taxon>
        <taxon>Fungi</taxon>
        <taxon>Dikarya</taxon>
        <taxon>Ascomycota</taxon>
        <taxon>Pezizomycotina</taxon>
        <taxon>Dothideomycetes</taxon>
        <taxon>Pleosporomycetidae</taxon>
        <taxon>Mytilinidiales</taxon>
        <taxon>Mytilinidiaceae</taxon>
        <taxon>Lophium</taxon>
    </lineage>
</organism>